<keyword evidence="3" id="KW-1185">Reference proteome</keyword>
<protein>
    <recommendedName>
        <fullName evidence="1">DUF6593 domain-containing protein</fullName>
    </recommendedName>
</protein>
<dbReference type="Pfam" id="PF20236">
    <property type="entry name" value="DUF6593"/>
    <property type="match status" value="1"/>
</dbReference>
<dbReference type="InterPro" id="IPR046528">
    <property type="entry name" value="DUF6593"/>
</dbReference>
<name>A0AAD7J401_9AGAR</name>
<evidence type="ECO:0000313" key="2">
    <source>
        <dbReference type="EMBL" id="KAJ7754631.1"/>
    </source>
</evidence>
<reference evidence="2" key="1">
    <citation type="submission" date="2023-03" db="EMBL/GenBank/DDBJ databases">
        <title>Massive genome expansion in bonnet fungi (Mycena s.s.) driven by repeated elements and novel gene families across ecological guilds.</title>
        <authorList>
            <consortium name="Lawrence Berkeley National Laboratory"/>
            <person name="Harder C.B."/>
            <person name="Miyauchi S."/>
            <person name="Viragh M."/>
            <person name="Kuo A."/>
            <person name="Thoen E."/>
            <person name="Andreopoulos B."/>
            <person name="Lu D."/>
            <person name="Skrede I."/>
            <person name="Drula E."/>
            <person name="Henrissat B."/>
            <person name="Morin E."/>
            <person name="Kohler A."/>
            <person name="Barry K."/>
            <person name="LaButti K."/>
            <person name="Morin E."/>
            <person name="Salamov A."/>
            <person name="Lipzen A."/>
            <person name="Mereny Z."/>
            <person name="Hegedus B."/>
            <person name="Baldrian P."/>
            <person name="Stursova M."/>
            <person name="Weitz H."/>
            <person name="Taylor A."/>
            <person name="Grigoriev I.V."/>
            <person name="Nagy L.G."/>
            <person name="Martin F."/>
            <person name="Kauserud H."/>
        </authorList>
    </citation>
    <scope>NUCLEOTIDE SEQUENCE</scope>
    <source>
        <strain evidence="2">CBHHK188m</strain>
    </source>
</reference>
<evidence type="ECO:0000259" key="1">
    <source>
        <dbReference type="Pfam" id="PF20236"/>
    </source>
</evidence>
<evidence type="ECO:0000313" key="3">
    <source>
        <dbReference type="Proteomes" id="UP001215280"/>
    </source>
</evidence>
<dbReference type="EMBL" id="JARJLG010000066">
    <property type="protein sequence ID" value="KAJ7754631.1"/>
    <property type="molecule type" value="Genomic_DNA"/>
</dbReference>
<proteinExistence type="predicted"/>
<sequence>MTSLVFDKDSMINTTIQLNLSPAYTVSTRFPGSTTEIRSAGTGTVVGRINRRTYLPDTVAFPDAPNRKAVKISTWLKDAKLADGSPGSVLQLGKESTFLVAHSDYELALFAGDMKTILAHWQPRTGSANRALIIFAGMEKHQTEILAAFLFQEQKIRRRTPMGATTAQAAMTGYMKQ</sequence>
<comment type="caution">
    <text evidence="2">The sequence shown here is derived from an EMBL/GenBank/DDBJ whole genome shotgun (WGS) entry which is preliminary data.</text>
</comment>
<organism evidence="2 3">
    <name type="scientific">Mycena maculata</name>
    <dbReference type="NCBI Taxonomy" id="230809"/>
    <lineage>
        <taxon>Eukaryota</taxon>
        <taxon>Fungi</taxon>
        <taxon>Dikarya</taxon>
        <taxon>Basidiomycota</taxon>
        <taxon>Agaricomycotina</taxon>
        <taxon>Agaricomycetes</taxon>
        <taxon>Agaricomycetidae</taxon>
        <taxon>Agaricales</taxon>
        <taxon>Marasmiineae</taxon>
        <taxon>Mycenaceae</taxon>
        <taxon>Mycena</taxon>
    </lineage>
</organism>
<dbReference type="AlphaFoldDB" id="A0AAD7J401"/>
<accession>A0AAD7J401</accession>
<gene>
    <name evidence="2" type="ORF">DFH07DRAFT_822887</name>
</gene>
<dbReference type="Proteomes" id="UP001215280">
    <property type="component" value="Unassembled WGS sequence"/>
</dbReference>
<feature type="domain" description="DUF6593" evidence="1">
    <location>
        <begin position="9"/>
        <end position="157"/>
    </location>
</feature>